<accession>A0A2V3J4D8</accession>
<dbReference type="EMBL" id="NBIV01000007">
    <property type="protein sequence ID" value="PXF49173.1"/>
    <property type="molecule type" value="Genomic_DNA"/>
</dbReference>
<reference evidence="2 3" key="1">
    <citation type="journal article" date="2018" name="Mol. Biol. Evol.">
        <title>Analysis of the draft genome of the red seaweed Gracilariopsis chorda provides insights into genome size evolution in Rhodophyta.</title>
        <authorList>
            <person name="Lee J."/>
            <person name="Yang E.C."/>
            <person name="Graf L."/>
            <person name="Yang J.H."/>
            <person name="Qiu H."/>
            <person name="Zel Zion U."/>
            <person name="Chan C.X."/>
            <person name="Stephens T.G."/>
            <person name="Weber A.P.M."/>
            <person name="Boo G.H."/>
            <person name="Boo S.M."/>
            <person name="Kim K.M."/>
            <person name="Shin Y."/>
            <person name="Jung M."/>
            <person name="Lee S.J."/>
            <person name="Yim H.S."/>
            <person name="Lee J.H."/>
            <person name="Bhattacharya D."/>
            <person name="Yoon H.S."/>
        </authorList>
    </citation>
    <scope>NUCLEOTIDE SEQUENCE [LARGE SCALE GENOMIC DNA]</scope>
    <source>
        <strain evidence="2 3">SKKU-2015</strain>
        <tissue evidence="2">Whole body</tissue>
    </source>
</reference>
<name>A0A2V3J4D8_9FLOR</name>
<evidence type="ECO:0000313" key="2">
    <source>
        <dbReference type="EMBL" id="PXF49173.1"/>
    </source>
</evidence>
<evidence type="ECO:0000256" key="1">
    <source>
        <dbReference type="SAM" id="MobiDB-lite"/>
    </source>
</evidence>
<protein>
    <submittedName>
        <fullName evidence="2">Uncharacterized protein</fullName>
    </submittedName>
</protein>
<dbReference type="AlphaFoldDB" id="A0A2V3J4D8"/>
<sequence length="99" mass="10259">MVEQSRLVSETGVVNEVGAVRKVAEKLDGFRPEYVVHDADGAMLKLGAPLGVNRTLIEAGNSVQLMALTGDDEGSDAAAQHGAHAHDAGAPIDKTAPRS</sequence>
<evidence type="ECO:0000313" key="3">
    <source>
        <dbReference type="Proteomes" id="UP000247409"/>
    </source>
</evidence>
<proteinExistence type="predicted"/>
<gene>
    <name evidence="2" type="ORF">BWQ96_00962</name>
</gene>
<dbReference type="Proteomes" id="UP000247409">
    <property type="component" value="Unassembled WGS sequence"/>
</dbReference>
<organism evidence="2 3">
    <name type="scientific">Gracilariopsis chorda</name>
    <dbReference type="NCBI Taxonomy" id="448386"/>
    <lineage>
        <taxon>Eukaryota</taxon>
        <taxon>Rhodophyta</taxon>
        <taxon>Florideophyceae</taxon>
        <taxon>Rhodymeniophycidae</taxon>
        <taxon>Gracilariales</taxon>
        <taxon>Gracilariaceae</taxon>
        <taxon>Gracilariopsis</taxon>
    </lineage>
</organism>
<keyword evidence="3" id="KW-1185">Reference proteome</keyword>
<feature type="region of interest" description="Disordered" evidence="1">
    <location>
        <begin position="72"/>
        <end position="99"/>
    </location>
</feature>
<comment type="caution">
    <text evidence="2">The sequence shown here is derived from an EMBL/GenBank/DDBJ whole genome shotgun (WGS) entry which is preliminary data.</text>
</comment>